<organism evidence="2 3">
    <name type="scientific">Roseibium polysiphoniae</name>
    <dbReference type="NCBI Taxonomy" id="2571221"/>
    <lineage>
        <taxon>Bacteria</taxon>
        <taxon>Pseudomonadati</taxon>
        <taxon>Pseudomonadota</taxon>
        <taxon>Alphaproteobacteria</taxon>
        <taxon>Hyphomicrobiales</taxon>
        <taxon>Stappiaceae</taxon>
        <taxon>Roseibium</taxon>
    </lineage>
</organism>
<dbReference type="Pfam" id="PF05936">
    <property type="entry name" value="T6SS_VasE"/>
    <property type="match status" value="1"/>
</dbReference>
<dbReference type="InterPro" id="IPR010263">
    <property type="entry name" value="T6SS_TssK"/>
</dbReference>
<feature type="region of interest" description="Disordered" evidence="1">
    <location>
        <begin position="110"/>
        <end position="139"/>
    </location>
</feature>
<dbReference type="EMBL" id="JACYXJ010000004">
    <property type="protein sequence ID" value="MBD8876702.1"/>
    <property type="molecule type" value="Genomic_DNA"/>
</dbReference>
<gene>
    <name evidence="2" type="primary">tssK</name>
    <name evidence="2" type="ORF">IG617_10435</name>
</gene>
<dbReference type="PANTHER" id="PTHR35566">
    <property type="entry name" value="BLR3599 PROTEIN"/>
    <property type="match status" value="1"/>
</dbReference>
<reference evidence="2 3" key="1">
    <citation type="submission" date="2020-09" db="EMBL/GenBank/DDBJ databases">
        <title>The genome sequence of type strain Labrenzia polysiphoniae KACC 19711.</title>
        <authorList>
            <person name="Liu Y."/>
        </authorList>
    </citation>
    <scope>NUCLEOTIDE SEQUENCE [LARGE SCALE GENOMIC DNA]</scope>
    <source>
        <strain evidence="2 3">KACC 19711</strain>
    </source>
</reference>
<evidence type="ECO:0000313" key="3">
    <source>
        <dbReference type="Proteomes" id="UP000615687"/>
    </source>
</evidence>
<feature type="compositionally biased region" description="Polar residues" evidence="1">
    <location>
        <begin position="124"/>
        <end position="133"/>
    </location>
</feature>
<dbReference type="NCBIfam" id="TIGR03353">
    <property type="entry name" value="VI_chp_4"/>
    <property type="match status" value="1"/>
</dbReference>
<sequence length="443" mass="48886">MNVTGKPLWLEGMFLRPQHLQQYDRWIESGLEQRIKGLLPYSWGVRQISFHADALGNGQLQISEVDLIFPDGTVFASPAGQPAPSARQITQEHQGKKIFLTLPLKASGGLDVSEDGHSEHRYLRQSTDAPNNTEGDRPPASIVIGALNAKLVIEGESLDETTSIPIAEVESVDAQGAITLSKDYISPVMFAGASSILISQMEQIRGLLRKRGEVLASGAAGQGGNTRAGIIDLMMLGVTNRYELLFGHLIKTGLNSPEEIYRECLSLIGEFSAYGADSRRPPAVPRYDHLDLRETFRQVLEILRNLLSFVVEQTAISIPLSKREYGIWLGEITDRIVFQGRQFVLIAQANVGLEVLRTQMPIQIKIGPVEKIRELVNLQLPGIGISPLSVAPRQIPYIQNAVYFALDVDNDLWPQFQDSAAFALHMSGDYPGLDLELWAIQKG</sequence>
<dbReference type="RefSeq" id="WP_209008408.1">
    <property type="nucleotide sequence ID" value="NZ_JACYXJ010000004.1"/>
</dbReference>
<name>A0ABR9C9W6_9HYPH</name>
<proteinExistence type="predicted"/>
<dbReference type="Proteomes" id="UP000615687">
    <property type="component" value="Unassembled WGS sequence"/>
</dbReference>
<evidence type="ECO:0000313" key="2">
    <source>
        <dbReference type="EMBL" id="MBD8876702.1"/>
    </source>
</evidence>
<protein>
    <submittedName>
        <fullName evidence="2">Type VI secretion system baseplate subunit TssK</fullName>
    </submittedName>
</protein>
<accession>A0ABR9C9W6</accession>
<dbReference type="PANTHER" id="PTHR35566:SF1">
    <property type="entry name" value="TYPE VI SECRETION SYSTEM BASEPLATE COMPONENT TSSK1"/>
    <property type="match status" value="1"/>
</dbReference>
<evidence type="ECO:0000256" key="1">
    <source>
        <dbReference type="SAM" id="MobiDB-lite"/>
    </source>
</evidence>
<keyword evidence="3" id="KW-1185">Reference proteome</keyword>
<comment type="caution">
    <text evidence="2">The sequence shown here is derived from an EMBL/GenBank/DDBJ whole genome shotgun (WGS) entry which is preliminary data.</text>
</comment>